<protein>
    <submittedName>
        <fullName evidence="2">Uncharacterized protein</fullName>
    </submittedName>
</protein>
<organism evidence="2 3">
    <name type="scientific">Ridgeia piscesae</name>
    <name type="common">Tubeworm</name>
    <dbReference type="NCBI Taxonomy" id="27915"/>
    <lineage>
        <taxon>Eukaryota</taxon>
        <taxon>Metazoa</taxon>
        <taxon>Spiralia</taxon>
        <taxon>Lophotrochozoa</taxon>
        <taxon>Annelida</taxon>
        <taxon>Polychaeta</taxon>
        <taxon>Sedentaria</taxon>
        <taxon>Canalipalpata</taxon>
        <taxon>Sabellida</taxon>
        <taxon>Siboglinidae</taxon>
        <taxon>Ridgeia</taxon>
    </lineage>
</organism>
<reference evidence="2" key="1">
    <citation type="journal article" date="2023" name="Mol. Biol. Evol.">
        <title>Third-Generation Sequencing Reveals the Adaptive Role of the Epigenome in Three Deep-Sea Polychaetes.</title>
        <authorList>
            <person name="Perez M."/>
            <person name="Aroh O."/>
            <person name="Sun Y."/>
            <person name="Lan Y."/>
            <person name="Juniper S.K."/>
            <person name="Young C.R."/>
            <person name="Angers B."/>
            <person name="Qian P.Y."/>
        </authorList>
    </citation>
    <scope>NUCLEOTIDE SEQUENCE</scope>
    <source>
        <strain evidence="2">R07B-5</strain>
    </source>
</reference>
<name>A0AAD9UKA5_RIDPI</name>
<dbReference type="EMBL" id="JAODUO010000025">
    <property type="protein sequence ID" value="KAK2192669.1"/>
    <property type="molecule type" value="Genomic_DNA"/>
</dbReference>
<dbReference type="AlphaFoldDB" id="A0AAD9UKA5"/>
<feature type="compositionally biased region" description="Polar residues" evidence="1">
    <location>
        <begin position="12"/>
        <end position="32"/>
    </location>
</feature>
<comment type="caution">
    <text evidence="2">The sequence shown here is derived from an EMBL/GenBank/DDBJ whole genome shotgun (WGS) entry which is preliminary data.</text>
</comment>
<proteinExistence type="predicted"/>
<dbReference type="Proteomes" id="UP001209878">
    <property type="component" value="Unassembled WGS sequence"/>
</dbReference>
<feature type="region of interest" description="Disordered" evidence="1">
    <location>
        <begin position="1"/>
        <end position="34"/>
    </location>
</feature>
<sequence>MLSEPRPRPCWLTSTMSPLSRNTSTQPRPSSHTHCDTMMARLPWKLPHRNYSGCLSSALLTYTLCQLLSTTCMDRLRPLTSRHCYCYFGYWCFPDTSWL</sequence>
<keyword evidence="3" id="KW-1185">Reference proteome</keyword>
<gene>
    <name evidence="2" type="ORF">NP493_25g01010</name>
</gene>
<evidence type="ECO:0000256" key="1">
    <source>
        <dbReference type="SAM" id="MobiDB-lite"/>
    </source>
</evidence>
<evidence type="ECO:0000313" key="3">
    <source>
        <dbReference type="Proteomes" id="UP001209878"/>
    </source>
</evidence>
<evidence type="ECO:0000313" key="2">
    <source>
        <dbReference type="EMBL" id="KAK2192669.1"/>
    </source>
</evidence>
<accession>A0AAD9UKA5</accession>